<evidence type="ECO:0000313" key="4">
    <source>
        <dbReference type="Proteomes" id="UP000008673"/>
    </source>
</evidence>
<feature type="compositionally biased region" description="Basic residues" evidence="1">
    <location>
        <begin position="1"/>
        <end position="18"/>
    </location>
</feature>
<dbReference type="HOGENOM" id="CLU_130520_0_0_1"/>
<dbReference type="Gene3D" id="1.10.472.30">
    <property type="entry name" value="Transcription elongation factor S-II, central domain"/>
    <property type="match status" value="1"/>
</dbReference>
<evidence type="ECO:0000256" key="1">
    <source>
        <dbReference type="SAM" id="MobiDB-lite"/>
    </source>
</evidence>
<feature type="domain" description="TFIIS central" evidence="2">
    <location>
        <begin position="34"/>
        <end position="149"/>
    </location>
</feature>
<dbReference type="eggNOG" id="ENOG502SX0S">
    <property type="taxonomic scope" value="Eukaryota"/>
</dbReference>
<dbReference type="PROSITE" id="PS51321">
    <property type="entry name" value="TFIIS_CENTRAL"/>
    <property type="match status" value="1"/>
</dbReference>
<keyword evidence="4" id="KW-1185">Reference proteome</keyword>
<dbReference type="InterPro" id="IPR036575">
    <property type="entry name" value="TFIIS_cen_dom_sf"/>
</dbReference>
<proteinExistence type="predicted"/>
<dbReference type="Proteomes" id="UP000008673">
    <property type="component" value="Unassembled WGS sequence"/>
</dbReference>
<dbReference type="GO" id="GO:0006351">
    <property type="term" value="P:DNA-templated transcription"/>
    <property type="evidence" value="ECO:0007669"/>
    <property type="project" value="InterPro"/>
</dbReference>
<dbReference type="EMBL" id="AEOI02000009">
    <property type="protein sequence ID" value="ESW97165.1"/>
    <property type="molecule type" value="Genomic_DNA"/>
</dbReference>
<evidence type="ECO:0000259" key="2">
    <source>
        <dbReference type="PROSITE" id="PS51321"/>
    </source>
</evidence>
<dbReference type="InterPro" id="IPR003618">
    <property type="entry name" value="TFIIS_cen_dom"/>
</dbReference>
<name>W1Q8M1_OGAPD</name>
<dbReference type="GeneID" id="25770733"/>
<comment type="caution">
    <text evidence="3">The sequence shown here is derived from an EMBL/GenBank/DDBJ whole genome shotgun (WGS) entry which is preliminary data.</text>
</comment>
<gene>
    <name evidence="3" type="ORF">HPODL_01270</name>
</gene>
<dbReference type="OMA" id="FCAMKES"/>
<accession>W1Q8M1</accession>
<dbReference type="OrthoDB" id="44867at2759"/>
<protein>
    <recommendedName>
        <fullName evidence="2">TFIIS central domain-containing protein</fullName>
    </recommendedName>
</protein>
<evidence type="ECO:0000313" key="3">
    <source>
        <dbReference type="EMBL" id="ESW97165.1"/>
    </source>
</evidence>
<feature type="region of interest" description="Disordered" evidence="1">
    <location>
        <begin position="1"/>
        <end position="25"/>
    </location>
</feature>
<sequence length="179" mass="20854">MKNTFRKTKINPKRPTRLTHKDLGDDSDDVWKKTRAACKSTIEKTLSQIQAKRESVVDPGQLASEYECLLYESRKHNLENYKERFRKDLIALKNQSTEFAQDLLRGNMSMKEFCRLKDSELLSKRQRTEDKQLLEKELKSKITTNLPETINQIKSQANTVSEKWGISESAAKIDPEFEN</sequence>
<dbReference type="RefSeq" id="XP_013933250.1">
    <property type="nucleotide sequence ID" value="XM_014077775.1"/>
</dbReference>
<organism evidence="3 4">
    <name type="scientific">Ogataea parapolymorpha (strain ATCC 26012 / BCRC 20466 / JCM 22074 / NRRL Y-7560 / DL-1)</name>
    <name type="common">Yeast</name>
    <name type="synonym">Hansenula polymorpha</name>
    <dbReference type="NCBI Taxonomy" id="871575"/>
    <lineage>
        <taxon>Eukaryota</taxon>
        <taxon>Fungi</taxon>
        <taxon>Dikarya</taxon>
        <taxon>Ascomycota</taxon>
        <taxon>Saccharomycotina</taxon>
        <taxon>Pichiomycetes</taxon>
        <taxon>Pichiales</taxon>
        <taxon>Pichiaceae</taxon>
        <taxon>Ogataea</taxon>
    </lineage>
</organism>
<dbReference type="SUPFAM" id="SSF46942">
    <property type="entry name" value="Elongation factor TFIIS domain 2"/>
    <property type="match status" value="1"/>
</dbReference>
<dbReference type="KEGG" id="opa:HPODL_01270"/>
<dbReference type="AlphaFoldDB" id="W1Q8M1"/>
<reference evidence="3 4" key="1">
    <citation type="journal article" date="2013" name="BMC Genomics">
        <title>Genome sequence and analysis of methylotrophic yeast Hansenula polymorpha DL1.</title>
        <authorList>
            <person name="Ravin N.V."/>
            <person name="Eldarov M.A."/>
            <person name="Kadnikov V.V."/>
            <person name="Beletsky A.V."/>
            <person name="Schneider J."/>
            <person name="Mardanova E.S."/>
            <person name="Smekalova E.M."/>
            <person name="Zvereva M.I."/>
            <person name="Dontsova O.A."/>
            <person name="Mardanov A.V."/>
            <person name="Skryabin K.G."/>
        </authorList>
    </citation>
    <scope>NUCLEOTIDE SEQUENCE [LARGE SCALE GENOMIC DNA]</scope>
    <source>
        <strain evidence="4">ATCC 26012 / BCRC 20466 / JCM 22074 / NRRL Y-7560 / DL-1</strain>
    </source>
</reference>
<dbReference type="Pfam" id="PF07500">
    <property type="entry name" value="TFIIS_M"/>
    <property type="match status" value="1"/>
</dbReference>